<dbReference type="InterPro" id="IPR005182">
    <property type="entry name" value="YdbS-like_PH"/>
</dbReference>
<protein>
    <submittedName>
        <fullName evidence="3">PH domain-containing protein</fullName>
    </submittedName>
</protein>
<keyword evidence="4" id="KW-1185">Reference proteome</keyword>
<feature type="transmembrane region" description="Helical" evidence="1">
    <location>
        <begin position="64"/>
        <end position="81"/>
    </location>
</feature>
<dbReference type="Proteomes" id="UP000664164">
    <property type="component" value="Unassembled WGS sequence"/>
</dbReference>
<keyword evidence="1" id="KW-1133">Transmembrane helix</keyword>
<feature type="transmembrane region" description="Helical" evidence="1">
    <location>
        <begin position="21"/>
        <end position="44"/>
    </location>
</feature>
<evidence type="ECO:0000259" key="2">
    <source>
        <dbReference type="Pfam" id="PF03703"/>
    </source>
</evidence>
<evidence type="ECO:0000313" key="3">
    <source>
        <dbReference type="EMBL" id="MBO1266437.1"/>
    </source>
</evidence>
<keyword evidence="1" id="KW-0472">Membrane</keyword>
<dbReference type="PANTHER" id="PTHR37938">
    <property type="entry name" value="BLL0215 PROTEIN"/>
    <property type="match status" value="1"/>
</dbReference>
<dbReference type="RefSeq" id="WP_207614199.1">
    <property type="nucleotide sequence ID" value="NZ_JAFNLL010000002.1"/>
</dbReference>
<name>A0A939HEC7_9MICC</name>
<keyword evidence="1" id="KW-0812">Transmembrane</keyword>
<feature type="domain" description="YdbS-like PH" evidence="2">
    <location>
        <begin position="87"/>
        <end position="162"/>
    </location>
</feature>
<comment type="caution">
    <text evidence="3">The sequence shown here is derived from an EMBL/GenBank/DDBJ whole genome shotgun (WGS) entry which is preliminary data.</text>
</comment>
<gene>
    <name evidence="3" type="ORF">J1902_00310</name>
</gene>
<dbReference type="AlphaFoldDB" id="A0A939HEC7"/>
<sequence>MRKDLLPGEQVIVETRQQARMLVLPALAFILLPALAAYACAWIVKGGPQRLLPAVVTGAWTPWLLGLCLAIAAVILCGYSLRRALTWRSIRYTLTSRRIIARFGMLRRGDWQVSLAAVRSVGVRQGLLQRMLRSGNISLDTGHPGETVLKNVPEVRKFRSFILDAMDDLPDGEIFEADVLTDFSDEALPWELREGGRDER</sequence>
<dbReference type="PANTHER" id="PTHR37938:SF1">
    <property type="entry name" value="BLL0215 PROTEIN"/>
    <property type="match status" value="1"/>
</dbReference>
<organism evidence="3 4">
    <name type="scientific">Arthrobacter cavernae</name>
    <dbReference type="NCBI Taxonomy" id="2817681"/>
    <lineage>
        <taxon>Bacteria</taxon>
        <taxon>Bacillati</taxon>
        <taxon>Actinomycetota</taxon>
        <taxon>Actinomycetes</taxon>
        <taxon>Micrococcales</taxon>
        <taxon>Micrococcaceae</taxon>
        <taxon>Arthrobacter</taxon>
    </lineage>
</organism>
<proteinExistence type="predicted"/>
<accession>A0A939HEC7</accession>
<dbReference type="EMBL" id="JAFNLL010000002">
    <property type="protein sequence ID" value="MBO1266437.1"/>
    <property type="molecule type" value="Genomic_DNA"/>
</dbReference>
<evidence type="ECO:0000313" key="4">
    <source>
        <dbReference type="Proteomes" id="UP000664164"/>
    </source>
</evidence>
<reference evidence="3" key="1">
    <citation type="submission" date="2021-03" db="EMBL/GenBank/DDBJ databases">
        <title>A new species, PO-11, isolated from a karst cave deposit.</title>
        <authorList>
            <person name="Zhaoxiaoyong W."/>
        </authorList>
    </citation>
    <scope>NUCLEOTIDE SEQUENCE</scope>
    <source>
        <strain evidence="3">PO-11</strain>
    </source>
</reference>
<dbReference type="Pfam" id="PF03703">
    <property type="entry name" value="bPH_2"/>
    <property type="match status" value="1"/>
</dbReference>
<evidence type="ECO:0000256" key="1">
    <source>
        <dbReference type="SAM" id="Phobius"/>
    </source>
</evidence>